<comment type="caution">
    <text evidence="2">The sequence shown here is derived from an EMBL/GenBank/DDBJ whole genome shotgun (WGS) entry which is preliminary data.</text>
</comment>
<dbReference type="Proteomes" id="UP001175227">
    <property type="component" value="Unassembled WGS sequence"/>
</dbReference>
<organism evidence="2 3">
    <name type="scientific">Armillaria novae-zelandiae</name>
    <dbReference type="NCBI Taxonomy" id="153914"/>
    <lineage>
        <taxon>Eukaryota</taxon>
        <taxon>Fungi</taxon>
        <taxon>Dikarya</taxon>
        <taxon>Basidiomycota</taxon>
        <taxon>Agaricomycotina</taxon>
        <taxon>Agaricomycetes</taxon>
        <taxon>Agaricomycetidae</taxon>
        <taxon>Agaricales</taxon>
        <taxon>Marasmiineae</taxon>
        <taxon>Physalacriaceae</taxon>
        <taxon>Armillaria</taxon>
    </lineage>
</organism>
<feature type="transmembrane region" description="Helical" evidence="1">
    <location>
        <begin position="152"/>
        <end position="171"/>
    </location>
</feature>
<dbReference type="InterPro" id="IPR027948">
    <property type="entry name" value="DUF4436"/>
</dbReference>
<accession>A0AA39NNB1</accession>
<keyword evidence="1" id="KW-0472">Membrane</keyword>
<feature type="transmembrane region" description="Helical" evidence="1">
    <location>
        <begin position="116"/>
        <end position="140"/>
    </location>
</feature>
<reference evidence="2" key="1">
    <citation type="submission" date="2023-06" db="EMBL/GenBank/DDBJ databases">
        <authorList>
            <consortium name="Lawrence Berkeley National Laboratory"/>
            <person name="Ahrendt S."/>
            <person name="Sahu N."/>
            <person name="Indic B."/>
            <person name="Wong-Bajracharya J."/>
            <person name="Merenyi Z."/>
            <person name="Ke H.-M."/>
            <person name="Monk M."/>
            <person name="Kocsube S."/>
            <person name="Drula E."/>
            <person name="Lipzen A."/>
            <person name="Balint B."/>
            <person name="Henrissat B."/>
            <person name="Andreopoulos B."/>
            <person name="Martin F.M."/>
            <person name="Harder C.B."/>
            <person name="Rigling D."/>
            <person name="Ford K.L."/>
            <person name="Foster G.D."/>
            <person name="Pangilinan J."/>
            <person name="Papanicolaou A."/>
            <person name="Barry K."/>
            <person name="LaButti K."/>
            <person name="Viragh M."/>
            <person name="Koriabine M."/>
            <person name="Yan M."/>
            <person name="Riley R."/>
            <person name="Champramary S."/>
            <person name="Plett K.L."/>
            <person name="Tsai I.J."/>
            <person name="Slot J."/>
            <person name="Sipos G."/>
            <person name="Plett J."/>
            <person name="Nagy L.G."/>
            <person name="Grigoriev I.V."/>
        </authorList>
    </citation>
    <scope>NUCLEOTIDE SEQUENCE</scope>
    <source>
        <strain evidence="2">ICMP 16352</strain>
    </source>
</reference>
<sequence>MSTNPILVSSGYYTGKNGLWTPQTRQSPVRTEMHVFMSYSYAPGLRGYHCSGLFCYPFDRYRAYTSFFGREALTNRAAPLGIMTKSGTNFSSGLEMTIPRIRDDEATMIVQCTTIVVAYCLILIITFWLITLMITLLTITTVDFRFLQKNEIAVVLVGTVFAGIQLRSLMPGVPEGFGCILDILGLLPCLVLLSISAIAMISIYIFIDPDDPSRRALTWSELENTLHQCVQYAWNTAMELVQRIWFRSLIARKLRRALEIPAVDIAR</sequence>
<keyword evidence="1" id="KW-1133">Transmembrane helix</keyword>
<dbReference type="EMBL" id="JAUEPR010000066">
    <property type="protein sequence ID" value="KAK0468811.1"/>
    <property type="molecule type" value="Genomic_DNA"/>
</dbReference>
<keyword evidence="3" id="KW-1185">Reference proteome</keyword>
<proteinExistence type="predicted"/>
<gene>
    <name evidence="2" type="ORF">IW261DRAFT_1612761</name>
</gene>
<name>A0AA39NNB1_9AGAR</name>
<evidence type="ECO:0000313" key="3">
    <source>
        <dbReference type="Proteomes" id="UP001175227"/>
    </source>
</evidence>
<protein>
    <submittedName>
        <fullName evidence="2">Uncharacterized protein</fullName>
    </submittedName>
</protein>
<evidence type="ECO:0000313" key="2">
    <source>
        <dbReference type="EMBL" id="KAK0468811.1"/>
    </source>
</evidence>
<dbReference type="AlphaFoldDB" id="A0AA39NNB1"/>
<feature type="transmembrane region" description="Helical" evidence="1">
    <location>
        <begin position="183"/>
        <end position="207"/>
    </location>
</feature>
<dbReference type="Pfam" id="PF14494">
    <property type="entry name" value="DUF4436"/>
    <property type="match status" value="1"/>
</dbReference>
<evidence type="ECO:0000256" key="1">
    <source>
        <dbReference type="SAM" id="Phobius"/>
    </source>
</evidence>
<keyword evidence="1" id="KW-0812">Transmembrane</keyword>